<feature type="region of interest" description="Disordered" evidence="1">
    <location>
        <begin position="1"/>
        <end position="70"/>
    </location>
</feature>
<dbReference type="Proteomes" id="UP001341281">
    <property type="component" value="Chromosome 02"/>
</dbReference>
<accession>A0AAQ3WEJ0</accession>
<gene>
    <name evidence="2" type="ORF">U9M48_009251</name>
</gene>
<feature type="compositionally biased region" description="Polar residues" evidence="1">
    <location>
        <begin position="1"/>
        <end position="10"/>
    </location>
</feature>
<sequence length="163" mass="18212">MDSADLNSDATYEDQISDATYEAQVSDDSDTLSTHRSHANVDNTSHAGAKKRPRRSKSPTNKPMRTESPFAQCIENIRGTMESLRDTLAATAPPQTPDQTDPHASLWHRLEAMPLTPEQKVLIGEHLSTKDNKGKRGWLCYASDATLNAWVFKYLREKEGLNL</sequence>
<keyword evidence="3" id="KW-1185">Reference proteome</keyword>
<evidence type="ECO:0000313" key="2">
    <source>
        <dbReference type="EMBL" id="WVZ59046.1"/>
    </source>
</evidence>
<organism evidence="2 3">
    <name type="scientific">Paspalum notatum var. saurae</name>
    <dbReference type="NCBI Taxonomy" id="547442"/>
    <lineage>
        <taxon>Eukaryota</taxon>
        <taxon>Viridiplantae</taxon>
        <taxon>Streptophyta</taxon>
        <taxon>Embryophyta</taxon>
        <taxon>Tracheophyta</taxon>
        <taxon>Spermatophyta</taxon>
        <taxon>Magnoliopsida</taxon>
        <taxon>Liliopsida</taxon>
        <taxon>Poales</taxon>
        <taxon>Poaceae</taxon>
        <taxon>PACMAD clade</taxon>
        <taxon>Panicoideae</taxon>
        <taxon>Andropogonodae</taxon>
        <taxon>Paspaleae</taxon>
        <taxon>Paspalinae</taxon>
        <taxon>Paspalum</taxon>
    </lineage>
</organism>
<feature type="compositionally biased region" description="Basic residues" evidence="1">
    <location>
        <begin position="48"/>
        <end position="57"/>
    </location>
</feature>
<proteinExistence type="predicted"/>
<protein>
    <submittedName>
        <fullName evidence="2">Uncharacterized protein</fullName>
    </submittedName>
</protein>
<dbReference type="EMBL" id="CP144746">
    <property type="protein sequence ID" value="WVZ59046.1"/>
    <property type="molecule type" value="Genomic_DNA"/>
</dbReference>
<evidence type="ECO:0000313" key="3">
    <source>
        <dbReference type="Proteomes" id="UP001341281"/>
    </source>
</evidence>
<evidence type="ECO:0000256" key="1">
    <source>
        <dbReference type="SAM" id="MobiDB-lite"/>
    </source>
</evidence>
<dbReference type="PANTHER" id="PTHR47906">
    <property type="entry name" value="OSJNBB0050O03.9 PROTEIN-RELATED"/>
    <property type="match status" value="1"/>
</dbReference>
<dbReference type="PANTHER" id="PTHR47906:SF5">
    <property type="entry name" value="OS05G0118600 PROTEIN"/>
    <property type="match status" value="1"/>
</dbReference>
<name>A0AAQ3WEJ0_PASNO</name>
<dbReference type="AlphaFoldDB" id="A0AAQ3WEJ0"/>
<reference evidence="2 3" key="1">
    <citation type="submission" date="2024-02" db="EMBL/GenBank/DDBJ databases">
        <title>High-quality chromosome-scale genome assembly of Pensacola bahiagrass (Paspalum notatum Flugge var. saurae).</title>
        <authorList>
            <person name="Vega J.M."/>
            <person name="Podio M."/>
            <person name="Orjuela J."/>
            <person name="Siena L.A."/>
            <person name="Pessino S.C."/>
            <person name="Combes M.C."/>
            <person name="Mariac C."/>
            <person name="Albertini E."/>
            <person name="Pupilli F."/>
            <person name="Ortiz J.P.A."/>
            <person name="Leblanc O."/>
        </authorList>
    </citation>
    <scope>NUCLEOTIDE SEQUENCE [LARGE SCALE GENOMIC DNA]</scope>
    <source>
        <strain evidence="2">R1</strain>
        <tissue evidence="2">Leaf</tissue>
    </source>
</reference>